<dbReference type="Ensembl" id="ENSCPBT00000004227.1">
    <property type="protein sequence ID" value="ENSCPBP00000003462.1"/>
    <property type="gene ID" value="ENSCPBG00000002813.1"/>
</dbReference>
<dbReference type="OrthoDB" id="9947694at2759"/>
<gene>
    <name evidence="9" type="primary">CDCA2</name>
</gene>
<evidence type="ECO:0000256" key="2">
    <source>
        <dbReference type="ARBA" id="ARBA00022499"/>
    </source>
</evidence>
<feature type="region of interest" description="Disordered" evidence="7">
    <location>
        <begin position="522"/>
        <end position="566"/>
    </location>
</feature>
<accession>A0A8C3H6M2</accession>
<evidence type="ECO:0000313" key="9">
    <source>
        <dbReference type="Ensembl" id="ENSCPBP00000003476.1"/>
    </source>
</evidence>
<evidence type="ECO:0000256" key="6">
    <source>
        <dbReference type="ARBA" id="ARBA00023306"/>
    </source>
</evidence>
<organism evidence="9 10">
    <name type="scientific">Chrysemys picta bellii</name>
    <name type="common">Western painted turtle</name>
    <name type="synonym">Emys bellii</name>
    <dbReference type="NCBI Taxonomy" id="8478"/>
    <lineage>
        <taxon>Eukaryota</taxon>
        <taxon>Metazoa</taxon>
        <taxon>Chordata</taxon>
        <taxon>Craniata</taxon>
        <taxon>Vertebrata</taxon>
        <taxon>Euteleostomi</taxon>
        <taxon>Archelosauria</taxon>
        <taxon>Testudinata</taxon>
        <taxon>Testudines</taxon>
        <taxon>Cryptodira</taxon>
        <taxon>Durocryptodira</taxon>
        <taxon>Testudinoidea</taxon>
        <taxon>Emydidae</taxon>
        <taxon>Chrysemys</taxon>
    </lineage>
</organism>
<name>A0A8C3H6M2_CHRPI</name>
<dbReference type="GeneID" id="101951745"/>
<dbReference type="GO" id="GO:0051983">
    <property type="term" value="P:regulation of chromosome segregation"/>
    <property type="evidence" value="ECO:0007669"/>
    <property type="project" value="TreeGrafter"/>
</dbReference>
<feature type="region of interest" description="Disordered" evidence="7">
    <location>
        <begin position="412"/>
        <end position="434"/>
    </location>
</feature>
<feature type="domain" description="PP1-binding" evidence="8">
    <location>
        <begin position="504"/>
        <end position="564"/>
    </location>
</feature>
<dbReference type="PANTHER" id="PTHR21603">
    <property type="entry name" value="ANTIGEN KI-67-LIKE PROTEIN"/>
    <property type="match status" value="1"/>
</dbReference>
<dbReference type="GO" id="GO:0007088">
    <property type="term" value="P:regulation of mitotic nuclear division"/>
    <property type="evidence" value="ECO:0007669"/>
    <property type="project" value="TreeGrafter"/>
</dbReference>
<dbReference type="InterPro" id="IPR029334">
    <property type="entry name" value="PP1-bd"/>
</dbReference>
<keyword evidence="5" id="KW-0539">Nucleus</keyword>
<feature type="compositionally biased region" description="Polar residues" evidence="7">
    <location>
        <begin position="535"/>
        <end position="550"/>
    </location>
</feature>
<evidence type="ECO:0000256" key="4">
    <source>
        <dbReference type="ARBA" id="ARBA00022843"/>
    </source>
</evidence>
<keyword evidence="3" id="KW-0597">Phosphoprotein</keyword>
<proteinExistence type="predicted"/>
<feature type="compositionally biased region" description="Polar residues" evidence="7">
    <location>
        <begin position="423"/>
        <end position="434"/>
    </location>
</feature>
<dbReference type="GO" id="GO:0005694">
    <property type="term" value="C:chromosome"/>
    <property type="evidence" value="ECO:0007669"/>
    <property type="project" value="TreeGrafter"/>
</dbReference>
<evidence type="ECO:0000256" key="1">
    <source>
        <dbReference type="ARBA" id="ARBA00004123"/>
    </source>
</evidence>
<dbReference type="Ensembl" id="ENSCPBT00000004243.1">
    <property type="protein sequence ID" value="ENSCPBP00000003476.1"/>
    <property type="gene ID" value="ENSCPBG00000002813.1"/>
</dbReference>
<dbReference type="Pfam" id="PF15276">
    <property type="entry name" value="PP1_bind"/>
    <property type="match status" value="2"/>
</dbReference>
<dbReference type="GeneTree" id="ENSGT00940000154352"/>
<keyword evidence="2" id="KW-1017">Isopeptide bond</keyword>
<dbReference type="Proteomes" id="UP000694380">
    <property type="component" value="Unplaced"/>
</dbReference>
<evidence type="ECO:0000256" key="7">
    <source>
        <dbReference type="SAM" id="MobiDB-lite"/>
    </source>
</evidence>
<feature type="domain" description="PP1-binding" evidence="8">
    <location>
        <begin position="395"/>
        <end position="444"/>
    </location>
</feature>
<reference evidence="9" key="1">
    <citation type="submission" date="2025-05" db="UniProtKB">
        <authorList>
            <consortium name="Ensembl"/>
        </authorList>
    </citation>
    <scope>IDENTIFICATION</scope>
</reference>
<keyword evidence="4" id="KW-0832">Ubl conjugation</keyword>
<comment type="subcellular location">
    <subcellularLocation>
        <location evidence="1">Nucleus</location>
    </subcellularLocation>
</comment>
<dbReference type="AlphaFoldDB" id="A0A8C3H6M2"/>
<evidence type="ECO:0000259" key="8">
    <source>
        <dbReference type="Pfam" id="PF15276"/>
    </source>
</evidence>
<evidence type="ECO:0000256" key="5">
    <source>
        <dbReference type="ARBA" id="ARBA00023242"/>
    </source>
</evidence>
<evidence type="ECO:0000313" key="10">
    <source>
        <dbReference type="Proteomes" id="UP000694380"/>
    </source>
</evidence>
<feature type="compositionally biased region" description="Polar residues" evidence="7">
    <location>
        <begin position="1107"/>
        <end position="1116"/>
    </location>
</feature>
<evidence type="ECO:0000256" key="3">
    <source>
        <dbReference type="ARBA" id="ARBA00022553"/>
    </source>
</evidence>
<feature type="region of interest" description="Disordered" evidence="7">
    <location>
        <begin position="821"/>
        <end position="842"/>
    </location>
</feature>
<sequence length="1148" mass="128405">MRRQSRQIINTVADVKENMEGIIEEDREVSSMPVSKDKIVRVDESKSTKVSEMENLNGRSPTNVQKPRVKCNKYVGRKSYQNSKDDSKLTVNESLSVKQTGNLLEPSLSFLTLDKLQSPFSEGRPTFLGAASYLTPNKSEADVKPNCGTSEKLMKKPIDFASVTIAEFGITPESFTAKPSVGKYMALKLRRRSTIGVRGSPENNSLIRYLAQQRRNRTEDPFTKASPFNHQNVGSLKDKISAFQSSFQSAQEDEERACFPGLSQEERVSQAAGYSQNKPPFTKQHEQLQLSEELASERKRVAYRENWKEKLTNGDKTPASIQVCKIVSPPEEVPITETTTATISKEIPCTPPITESGSLSLEIIPLTGIPKTPHNITSECISEEVGGNTGSQLSRKKVTFAEELSLEIFDETMPPVTPPQKGNLPSSEQSHNGSSCLRSVLKKTPVKLLMENVKELVSNTTGMEGNEPLLFSDLSRSCEELQTDRSNTKTIDTTDEYSSEKPMKRKKVTFGEELSPEVFDKTLPANTPLHKGATPISNPGSQSDSPSTVISPMREPLSQPNFDDCDGDDEYVKPLQESVAVPENRKVYLTEMNSFDNKNSCTRITRSSTKRKYINISEETGVTISTDITAKNAQDIKNLRKSKVQRGKENKSAPKRISKVKLRGYGGKRGKKKVEKSLYGQREVASKKPLLSPIPEIPEVFSSAPSSPNSPKTHILLFSDYSKSSNVHIGSMNEVAEQKKVVGRIKRKVPITNKRPNTKELDIVETSSTSGIECQSSDSGPDPASTINIEVLNIQEKIQTENELGSSLMSLEQKERDVCVNNQTSEEDRNKTSCQQSEPSLMREHTSPIIVKSNSLLPLLNTIMQEIKSTSPLDTSDNKEHGKVRDVLIENECVLESDHPSSNSEMLNELEFLNLQDIRVSENAQTGCSVTDFARERTADSDASLKRFKRPSRKGRSTMYLSELENLHFEAFGNNLSSSYSNEQEPRIENDSEMFSDLHYSIEQSFLKANEDHEKKVRRSMRLHKNAENEGLAWIKIPTEIHKNSLSDSACKSRRTMSASIFKESENIHQRQENWIQFSALGKENNECVPVAGGSCKTRRRSMCASASQETKNITQTRKKRRASLVYNNKNYQKESEVEVSFENHPNA</sequence>
<feature type="region of interest" description="Disordered" evidence="7">
    <location>
        <begin position="44"/>
        <end position="65"/>
    </location>
</feature>
<feature type="region of interest" description="Disordered" evidence="7">
    <location>
        <begin position="1107"/>
        <end position="1128"/>
    </location>
</feature>
<dbReference type="CTD" id="157313"/>
<protein>
    <submittedName>
        <fullName evidence="9">Cell division cycle associated 2</fullName>
    </submittedName>
</protein>
<dbReference type="PANTHER" id="PTHR21603:SF16">
    <property type="entry name" value="CELL DIVISION CYCLE-ASSOCIATED PROTEIN 2"/>
    <property type="match status" value="1"/>
</dbReference>
<keyword evidence="10" id="KW-1185">Reference proteome</keyword>
<dbReference type="OMA" id="QKECDCS"/>
<dbReference type="GO" id="GO:0005634">
    <property type="term" value="C:nucleus"/>
    <property type="evidence" value="ECO:0007669"/>
    <property type="project" value="UniProtKB-SubCell"/>
</dbReference>
<keyword evidence="6" id="KW-0131">Cell cycle</keyword>